<evidence type="ECO:0000313" key="2">
    <source>
        <dbReference type="EMBL" id="GBF79135.1"/>
    </source>
</evidence>
<dbReference type="InterPro" id="IPR011335">
    <property type="entry name" value="Restrct_endonuc-II-like"/>
</dbReference>
<comment type="caution">
    <text evidence="2">The sequence shown here is derived from an EMBL/GenBank/DDBJ whole genome shotgun (WGS) entry which is preliminary data.</text>
</comment>
<feature type="domain" description="Putative restriction endonuclease" evidence="1">
    <location>
        <begin position="10"/>
        <end position="194"/>
    </location>
</feature>
<protein>
    <recommendedName>
        <fullName evidence="1">Putative restriction endonuclease domain-containing protein</fullName>
    </recommendedName>
</protein>
<dbReference type="EMBL" id="BDQK01000001">
    <property type="protein sequence ID" value="GBF79135.1"/>
    <property type="molecule type" value="Genomic_DNA"/>
</dbReference>
<dbReference type="InterPro" id="IPR008538">
    <property type="entry name" value="Uma2"/>
</dbReference>
<dbReference type="RefSeq" id="WP_172957566.1">
    <property type="nucleotide sequence ID" value="NZ_BDQK01000001.1"/>
</dbReference>
<dbReference type="InterPro" id="IPR012296">
    <property type="entry name" value="Nuclease_put_TT1808"/>
</dbReference>
<keyword evidence="3" id="KW-1185">Reference proteome</keyword>
<organism evidence="2 3">
    <name type="scientific">Aphanothece sacrum FPU1</name>
    <dbReference type="NCBI Taxonomy" id="1920663"/>
    <lineage>
        <taxon>Bacteria</taxon>
        <taxon>Bacillati</taxon>
        <taxon>Cyanobacteriota</taxon>
        <taxon>Cyanophyceae</taxon>
        <taxon>Oscillatoriophycideae</taxon>
        <taxon>Chroococcales</taxon>
        <taxon>Aphanothecaceae</taxon>
        <taxon>Aphanothece</taxon>
    </lineage>
</organism>
<dbReference type="SUPFAM" id="SSF52980">
    <property type="entry name" value="Restriction endonuclease-like"/>
    <property type="match status" value="1"/>
</dbReference>
<reference evidence="3" key="1">
    <citation type="submission" date="2017-05" db="EMBL/GenBank/DDBJ databases">
        <title>Physiological properties and genetic analysis related to exopolysaccharide production of fresh-water unicellular cyanobacterium Aphanothece sacrum, Suizenji Nori, that has been cultured as a food source in Japan.</title>
        <authorList>
            <person name="Kanesaki Y."/>
            <person name="Yoshikawa S."/>
            <person name="Ohki K."/>
        </authorList>
    </citation>
    <scope>NUCLEOTIDE SEQUENCE [LARGE SCALE GENOMIC DNA]</scope>
    <source>
        <strain evidence="3">FPU1</strain>
    </source>
</reference>
<dbReference type="CDD" id="cd06260">
    <property type="entry name" value="DUF820-like"/>
    <property type="match status" value="1"/>
</dbReference>
<proteinExistence type="predicted"/>
<gene>
    <name evidence="2" type="ORF">AsFPU1_0527</name>
</gene>
<dbReference type="Pfam" id="PF05685">
    <property type="entry name" value="Uma2"/>
    <property type="match status" value="1"/>
</dbReference>
<evidence type="ECO:0000259" key="1">
    <source>
        <dbReference type="Pfam" id="PF05685"/>
    </source>
</evidence>
<dbReference type="PANTHER" id="PTHR34107:SF2">
    <property type="entry name" value="SLL0888 PROTEIN"/>
    <property type="match status" value="1"/>
</dbReference>
<accession>A0A401ICY0</accession>
<dbReference type="AlphaFoldDB" id="A0A401ICY0"/>
<sequence length="205" mass="23535">MVSTIVKLTFEDYLRQYPDGEGKFELVNGELVKVEPIKAHKNVARFLVKAFDRESERLELDYVVDKDIIIRTLTKEGEERGRIPDVSVVKGSIWNVNPTAYGAIIEPLELAVEVTSTNWDDDYIDKLDEYERLGIKEYWIVDYLAIASRNYLGNPKIPTVFVYQLIEGKYQVKSFREQDIIISAIFPELKITVEQIIDASGIGKI</sequence>
<dbReference type="Proteomes" id="UP000287247">
    <property type="component" value="Unassembled WGS sequence"/>
</dbReference>
<name>A0A401ICY0_APHSA</name>
<dbReference type="Gene3D" id="3.90.1570.10">
    <property type="entry name" value="tt1808, chain A"/>
    <property type="match status" value="1"/>
</dbReference>
<dbReference type="PANTHER" id="PTHR34107">
    <property type="entry name" value="SLL0198 PROTEIN-RELATED"/>
    <property type="match status" value="1"/>
</dbReference>
<evidence type="ECO:0000313" key="3">
    <source>
        <dbReference type="Proteomes" id="UP000287247"/>
    </source>
</evidence>